<dbReference type="AlphaFoldDB" id="A0A284RAL2"/>
<evidence type="ECO:0000256" key="1">
    <source>
        <dbReference type="SAM" id="SignalP"/>
    </source>
</evidence>
<accession>A0A284RAL2</accession>
<organism evidence="2 3">
    <name type="scientific">Armillaria ostoyae</name>
    <name type="common">Armillaria root rot fungus</name>
    <dbReference type="NCBI Taxonomy" id="47428"/>
    <lineage>
        <taxon>Eukaryota</taxon>
        <taxon>Fungi</taxon>
        <taxon>Dikarya</taxon>
        <taxon>Basidiomycota</taxon>
        <taxon>Agaricomycotina</taxon>
        <taxon>Agaricomycetes</taxon>
        <taxon>Agaricomycetidae</taxon>
        <taxon>Agaricales</taxon>
        <taxon>Marasmiineae</taxon>
        <taxon>Physalacriaceae</taxon>
        <taxon>Armillaria</taxon>
    </lineage>
</organism>
<feature type="chain" id="PRO_5013329626" description="Phytocyanin domain-containing protein" evidence="1">
    <location>
        <begin position="19"/>
        <end position="415"/>
    </location>
</feature>
<protein>
    <recommendedName>
        <fullName evidence="4">Phytocyanin domain-containing protein</fullName>
    </recommendedName>
</protein>
<dbReference type="CDD" id="cd00920">
    <property type="entry name" value="Cupredoxin"/>
    <property type="match status" value="1"/>
</dbReference>
<evidence type="ECO:0000313" key="3">
    <source>
        <dbReference type="Proteomes" id="UP000219338"/>
    </source>
</evidence>
<proteinExistence type="predicted"/>
<dbReference type="OMA" id="NTAASHC"/>
<keyword evidence="3" id="KW-1185">Reference proteome</keyword>
<keyword evidence="1" id="KW-0732">Signal</keyword>
<gene>
    <name evidence="2" type="ORF">ARMOST_09108</name>
</gene>
<dbReference type="Gene3D" id="2.60.40.420">
    <property type="entry name" value="Cupredoxins - blue copper proteins"/>
    <property type="match status" value="2"/>
</dbReference>
<reference evidence="3" key="1">
    <citation type="journal article" date="2017" name="Nat. Ecol. Evol.">
        <title>Genome expansion and lineage-specific genetic innovations in the forest pathogenic fungi Armillaria.</title>
        <authorList>
            <person name="Sipos G."/>
            <person name="Prasanna A.N."/>
            <person name="Walter M.C."/>
            <person name="O'Connor E."/>
            <person name="Balint B."/>
            <person name="Krizsan K."/>
            <person name="Kiss B."/>
            <person name="Hess J."/>
            <person name="Varga T."/>
            <person name="Slot J."/>
            <person name="Riley R."/>
            <person name="Boka B."/>
            <person name="Rigling D."/>
            <person name="Barry K."/>
            <person name="Lee J."/>
            <person name="Mihaltcheva S."/>
            <person name="LaButti K."/>
            <person name="Lipzen A."/>
            <person name="Waldron R."/>
            <person name="Moloney N.M."/>
            <person name="Sperisen C."/>
            <person name="Kredics L."/>
            <person name="Vagvoelgyi C."/>
            <person name="Patrignani A."/>
            <person name="Fitzpatrick D."/>
            <person name="Nagy I."/>
            <person name="Doyle S."/>
            <person name="Anderson J.B."/>
            <person name="Grigoriev I.V."/>
            <person name="Gueldener U."/>
            <person name="Muensterkoetter M."/>
            <person name="Nagy L.G."/>
        </authorList>
    </citation>
    <scope>NUCLEOTIDE SEQUENCE [LARGE SCALE GENOMIC DNA]</scope>
    <source>
        <strain evidence="3">C18/9</strain>
    </source>
</reference>
<dbReference type="InterPro" id="IPR008972">
    <property type="entry name" value="Cupredoxin"/>
</dbReference>
<dbReference type="EMBL" id="FUEG01000006">
    <property type="protein sequence ID" value="SJL05772.1"/>
    <property type="molecule type" value="Genomic_DNA"/>
</dbReference>
<dbReference type="OrthoDB" id="1921208at2759"/>
<dbReference type="PANTHER" id="PTHR34883:SF4">
    <property type="entry name" value="CUPREDOXIN"/>
    <property type="match status" value="1"/>
</dbReference>
<dbReference type="Proteomes" id="UP000219338">
    <property type="component" value="Unassembled WGS sequence"/>
</dbReference>
<sequence length="415" mass="43072">MFFLSLGLALVHSLSVSATVYDVQVGGANGTLVYDPEAISAQPGDQVVFHFNPKNHTVTQSSFADPCGPKEGGLDSGFMPVAANSTDSPPTWTMTVNDTQPIWVYCKQAAKTPASHCGQGMVFAVNCGQDGSPNSFTKFKSAALAVGASLSAAASSATASSEAAGSTTWTAAYGGVTIPPAADPTVVTDTITLESSTWTTTYSSYPGAPAATPASLEGNVIKVTVGGSNQLVFDPPRVSAQPRDIIMFEFQTKNHTVTQSSFADPCRQLNANGTIGFDSGFHPVTDNATLPTFNITVNDTAPIWAYVGSFLALYQHALKFGFLSSAVRRLPRATVELEWFCTAINSNEQSARNFSAFQSLAEQLNGTASTNSSTTGSSSAAGESQTSAPASSALSVGVNGAILTLIVTAFAVSFF</sequence>
<name>A0A284RAL2_ARMOS</name>
<dbReference type="PANTHER" id="PTHR34883">
    <property type="entry name" value="SERINE-RICH PROTEIN, PUTATIVE-RELATED-RELATED"/>
    <property type="match status" value="1"/>
</dbReference>
<feature type="signal peptide" evidence="1">
    <location>
        <begin position="1"/>
        <end position="18"/>
    </location>
</feature>
<evidence type="ECO:0008006" key="4">
    <source>
        <dbReference type="Google" id="ProtNLM"/>
    </source>
</evidence>
<dbReference type="InterPro" id="IPR052953">
    <property type="entry name" value="Ser-rich/MCO-related"/>
</dbReference>
<dbReference type="STRING" id="47428.A0A284RAL2"/>
<dbReference type="SUPFAM" id="SSF49503">
    <property type="entry name" value="Cupredoxins"/>
    <property type="match status" value="2"/>
</dbReference>
<evidence type="ECO:0000313" key="2">
    <source>
        <dbReference type="EMBL" id="SJL05772.1"/>
    </source>
</evidence>